<dbReference type="AlphaFoldDB" id="H8GXF4"/>
<sequence length="56" mass="6239">MIYVNAVMFAVFTVFFCWDESRVLPTGDLWQSVGAGAGALVAMTLLLKTLRPLYVR</sequence>
<keyword evidence="1" id="KW-0472">Membrane</keyword>
<dbReference type="HOGENOM" id="CLU_3006687_0_0_0"/>
<dbReference type="EMBL" id="CP002191">
    <property type="protein sequence ID" value="AFD24614.1"/>
    <property type="molecule type" value="Genomic_DNA"/>
</dbReference>
<keyword evidence="3" id="KW-1185">Reference proteome</keyword>
<evidence type="ECO:0000313" key="3">
    <source>
        <dbReference type="Proteomes" id="UP000007575"/>
    </source>
</evidence>
<dbReference type="STRING" id="745776.DGo_CA0687"/>
<organism evidence="2 3">
    <name type="scientific">Deinococcus gobiensis (strain DSM 21396 / JCM 16679 / CGMCC 1.7299 / I-0)</name>
    <dbReference type="NCBI Taxonomy" id="745776"/>
    <lineage>
        <taxon>Bacteria</taxon>
        <taxon>Thermotogati</taxon>
        <taxon>Deinococcota</taxon>
        <taxon>Deinococci</taxon>
        <taxon>Deinococcales</taxon>
        <taxon>Deinococcaceae</taxon>
        <taxon>Deinococcus</taxon>
    </lineage>
</organism>
<accession>H8GXF4</accession>
<keyword evidence="1" id="KW-0812">Transmembrane</keyword>
<evidence type="ECO:0000256" key="1">
    <source>
        <dbReference type="SAM" id="Phobius"/>
    </source>
</evidence>
<feature type="transmembrane region" description="Helical" evidence="1">
    <location>
        <begin position="29"/>
        <end position="47"/>
    </location>
</feature>
<gene>
    <name evidence="2" type="ordered locus">DGo_CA0687</name>
</gene>
<dbReference type="Proteomes" id="UP000007575">
    <property type="component" value="Chromosome"/>
</dbReference>
<evidence type="ECO:0000313" key="2">
    <source>
        <dbReference type="EMBL" id="AFD24614.1"/>
    </source>
</evidence>
<keyword evidence="1" id="KW-1133">Transmembrane helix</keyword>
<dbReference type="RefSeq" id="WP_014684097.1">
    <property type="nucleotide sequence ID" value="NC_017790.1"/>
</dbReference>
<dbReference type="PATRIC" id="fig|745776.4.peg.704"/>
<proteinExistence type="predicted"/>
<reference evidence="2 3" key="1">
    <citation type="journal article" date="2012" name="PLoS ONE">
        <title>Genome sequence and transcriptome analysis of the radioresistant bacterium Deinococcus gobiensis: insights into the extreme environmental adaptations.</title>
        <authorList>
            <person name="Yuan M."/>
            <person name="Chen M."/>
            <person name="Zhang W."/>
            <person name="Lu W."/>
            <person name="Wang J."/>
            <person name="Yang M."/>
            <person name="Zhao P."/>
            <person name="Tang R."/>
            <person name="Li X."/>
            <person name="Hao Y."/>
            <person name="Zhou Z."/>
            <person name="Zhan Y."/>
            <person name="Yu H."/>
            <person name="Teng C."/>
            <person name="Yan Y."/>
            <person name="Ping S."/>
            <person name="Wang Y."/>
            <person name="Lin M."/>
        </authorList>
    </citation>
    <scope>NUCLEOTIDE SEQUENCE [LARGE SCALE GENOMIC DNA]</scope>
    <source>
        <strain evidence="2 3">I-0</strain>
    </source>
</reference>
<dbReference type="KEGG" id="dgo:DGo_CA0687"/>
<name>H8GXF4_DEIGI</name>
<protein>
    <submittedName>
        <fullName evidence="2">Uncharacterized protein</fullName>
    </submittedName>
</protein>